<dbReference type="Proteomes" id="UP000887566">
    <property type="component" value="Unplaced"/>
</dbReference>
<keyword evidence="1" id="KW-0472">Membrane</keyword>
<reference evidence="3" key="1">
    <citation type="submission" date="2022-11" db="UniProtKB">
        <authorList>
            <consortium name="WormBaseParasite"/>
        </authorList>
    </citation>
    <scope>IDENTIFICATION</scope>
</reference>
<sequence>MDGSDKEVYTISRARVVSNRRLHGKTRKKRTLQLARTTVGSGKNARNIIIFFIWTAMASSLLKTIWKKYVRKETVKKKKMEKKKYTKCRHPHQVARKPWLV</sequence>
<protein>
    <submittedName>
        <fullName evidence="3">Uncharacterized protein</fullName>
    </submittedName>
</protein>
<organism evidence="2 3">
    <name type="scientific">Plectus sambesii</name>
    <dbReference type="NCBI Taxonomy" id="2011161"/>
    <lineage>
        <taxon>Eukaryota</taxon>
        <taxon>Metazoa</taxon>
        <taxon>Ecdysozoa</taxon>
        <taxon>Nematoda</taxon>
        <taxon>Chromadorea</taxon>
        <taxon>Plectida</taxon>
        <taxon>Plectina</taxon>
        <taxon>Plectoidea</taxon>
        <taxon>Plectidae</taxon>
        <taxon>Plectus</taxon>
    </lineage>
</organism>
<evidence type="ECO:0000256" key="1">
    <source>
        <dbReference type="SAM" id="Phobius"/>
    </source>
</evidence>
<proteinExistence type="predicted"/>
<keyword evidence="1" id="KW-1133">Transmembrane helix</keyword>
<evidence type="ECO:0000313" key="2">
    <source>
        <dbReference type="Proteomes" id="UP000887566"/>
    </source>
</evidence>
<evidence type="ECO:0000313" key="3">
    <source>
        <dbReference type="WBParaSite" id="PSAMB.scaffold2573size22483.g18458.t1"/>
    </source>
</evidence>
<dbReference type="WBParaSite" id="PSAMB.scaffold2573size22483.g18458.t1">
    <property type="protein sequence ID" value="PSAMB.scaffold2573size22483.g18458.t1"/>
    <property type="gene ID" value="PSAMB.scaffold2573size22483.g18458"/>
</dbReference>
<keyword evidence="2" id="KW-1185">Reference proteome</keyword>
<feature type="transmembrane region" description="Helical" evidence="1">
    <location>
        <begin position="48"/>
        <end position="66"/>
    </location>
</feature>
<accession>A0A914VU99</accession>
<dbReference type="AlphaFoldDB" id="A0A914VU99"/>
<keyword evidence="1" id="KW-0812">Transmembrane</keyword>
<name>A0A914VU99_9BILA</name>